<protein>
    <submittedName>
        <fullName evidence="2">Class I glutamine amidotransferase-like protein</fullName>
    </submittedName>
</protein>
<keyword evidence="3" id="KW-1185">Reference proteome</keyword>
<reference evidence="2 3" key="1">
    <citation type="journal article" date="2015" name="Genome Biol. Evol.">
        <title>Phylogenomic analyses indicate that early fungi evolved digesting cell walls of algal ancestors of land plants.</title>
        <authorList>
            <person name="Chang Y."/>
            <person name="Wang S."/>
            <person name="Sekimoto S."/>
            <person name="Aerts A.L."/>
            <person name="Choi C."/>
            <person name="Clum A."/>
            <person name="LaButti K.M."/>
            <person name="Lindquist E.A."/>
            <person name="Yee Ngan C."/>
            <person name="Ohm R.A."/>
            <person name="Salamov A.A."/>
            <person name="Grigoriev I.V."/>
            <person name="Spatafora J.W."/>
            <person name="Berbee M.L."/>
        </authorList>
    </citation>
    <scope>NUCLEOTIDE SEQUENCE [LARGE SCALE GENOMIC DNA]</scope>
    <source>
        <strain evidence="2 3">JEL478</strain>
    </source>
</reference>
<dbReference type="Pfam" id="PF00117">
    <property type="entry name" value="GATase"/>
    <property type="match status" value="1"/>
</dbReference>
<dbReference type="InterPro" id="IPR029062">
    <property type="entry name" value="Class_I_gatase-like"/>
</dbReference>
<dbReference type="OrthoDB" id="92161at2759"/>
<evidence type="ECO:0000313" key="3">
    <source>
        <dbReference type="Proteomes" id="UP000070544"/>
    </source>
</evidence>
<evidence type="ECO:0000313" key="2">
    <source>
        <dbReference type="EMBL" id="KXS09234.1"/>
    </source>
</evidence>
<dbReference type="CDD" id="cd01741">
    <property type="entry name" value="GATase1_1"/>
    <property type="match status" value="1"/>
</dbReference>
<dbReference type="Proteomes" id="UP000070544">
    <property type="component" value="Unassembled WGS sequence"/>
</dbReference>
<accession>A0A138ZXM3</accession>
<dbReference type="STRING" id="1344416.A0A138ZXM3"/>
<dbReference type="PANTHER" id="PTHR42695:SF5">
    <property type="entry name" value="GLUTAMINE AMIDOTRANSFERASE YLR126C-RELATED"/>
    <property type="match status" value="1"/>
</dbReference>
<dbReference type="EMBL" id="KQ965875">
    <property type="protein sequence ID" value="KXS09234.1"/>
    <property type="molecule type" value="Genomic_DNA"/>
</dbReference>
<evidence type="ECO:0000259" key="1">
    <source>
        <dbReference type="Pfam" id="PF00117"/>
    </source>
</evidence>
<dbReference type="GO" id="GO:0016740">
    <property type="term" value="F:transferase activity"/>
    <property type="evidence" value="ECO:0007669"/>
    <property type="project" value="UniProtKB-KW"/>
</dbReference>
<dbReference type="PANTHER" id="PTHR42695">
    <property type="entry name" value="GLUTAMINE AMIDOTRANSFERASE YLR126C-RELATED"/>
    <property type="match status" value="1"/>
</dbReference>
<gene>
    <name evidence="2" type="ORF">M427DRAFT_64398</name>
</gene>
<dbReference type="InterPro" id="IPR044992">
    <property type="entry name" value="ChyE-like"/>
</dbReference>
<dbReference type="GO" id="GO:0005634">
    <property type="term" value="C:nucleus"/>
    <property type="evidence" value="ECO:0007669"/>
    <property type="project" value="TreeGrafter"/>
</dbReference>
<dbReference type="AlphaFoldDB" id="A0A138ZXM3"/>
<dbReference type="SUPFAM" id="SSF52317">
    <property type="entry name" value="Class I glutamine amidotransferase-like"/>
    <property type="match status" value="1"/>
</dbReference>
<dbReference type="InterPro" id="IPR017926">
    <property type="entry name" value="GATASE"/>
</dbReference>
<proteinExistence type="predicted"/>
<dbReference type="Gene3D" id="3.40.50.880">
    <property type="match status" value="1"/>
</dbReference>
<dbReference type="GO" id="GO:0005829">
    <property type="term" value="C:cytosol"/>
    <property type="evidence" value="ECO:0007669"/>
    <property type="project" value="TreeGrafter"/>
</dbReference>
<feature type="domain" description="Glutamine amidotransferase" evidence="1">
    <location>
        <begin position="103"/>
        <end position="239"/>
    </location>
</feature>
<sequence length="322" mass="36133">MVSDAACARAHAEVDARTTERVDSALDVSTRHVRIGLLLADYMDKIEWMQDLTDKWGSHDTWFRDFFCVNVPDAYYNTPTSRVHVSITHFDCWSQQLPTTEDLADLDCCIITGSRNAAYETHPWILHLAEWIRTHHTKTKLIGFCFGHQIINQALGGSVTVNPQGIEEGTATISLAPAFHRIFKTEKLAMRLCLGHQDYVETPIPSGEVLGSTDRCAVQGVSYGETVLTFQPHPEILAGAMIDMLDRRWENLAKSKEMYTNGEVMSADTYAALRDDLSDAVDRGVDDLWVGAKILGWIMDDVEGDEVLMQRRARIEASKGEK</sequence>
<organism evidence="2 3">
    <name type="scientific">Gonapodya prolifera (strain JEL478)</name>
    <name type="common">Monoblepharis prolifera</name>
    <dbReference type="NCBI Taxonomy" id="1344416"/>
    <lineage>
        <taxon>Eukaryota</taxon>
        <taxon>Fungi</taxon>
        <taxon>Fungi incertae sedis</taxon>
        <taxon>Chytridiomycota</taxon>
        <taxon>Chytridiomycota incertae sedis</taxon>
        <taxon>Monoblepharidomycetes</taxon>
        <taxon>Monoblepharidales</taxon>
        <taxon>Gonapodyaceae</taxon>
        <taxon>Gonapodya</taxon>
    </lineage>
</organism>
<keyword evidence="2" id="KW-0808">Transferase</keyword>
<name>A0A138ZXM3_GONPJ</name>
<keyword evidence="2" id="KW-0315">Glutamine amidotransferase</keyword>